<feature type="compositionally biased region" description="Basic and acidic residues" evidence="7">
    <location>
        <begin position="1489"/>
        <end position="1536"/>
    </location>
</feature>
<dbReference type="InterPro" id="IPR013087">
    <property type="entry name" value="Znf_C2H2_type"/>
</dbReference>
<feature type="compositionally biased region" description="Basic and acidic residues" evidence="7">
    <location>
        <begin position="1995"/>
        <end position="2011"/>
    </location>
</feature>
<feature type="compositionally biased region" description="Basic residues" evidence="7">
    <location>
        <begin position="4478"/>
        <end position="4492"/>
    </location>
</feature>
<feature type="compositionally biased region" description="Basic residues" evidence="7">
    <location>
        <begin position="2279"/>
        <end position="2288"/>
    </location>
</feature>
<feature type="compositionally biased region" description="Basic residues" evidence="7">
    <location>
        <begin position="4964"/>
        <end position="4977"/>
    </location>
</feature>
<feature type="compositionally biased region" description="Basic residues" evidence="7">
    <location>
        <begin position="2601"/>
        <end position="2610"/>
    </location>
</feature>
<keyword evidence="1" id="KW-0479">Metal-binding</keyword>
<feature type="region of interest" description="Disordered" evidence="7">
    <location>
        <begin position="2656"/>
        <end position="2740"/>
    </location>
</feature>
<feature type="compositionally biased region" description="Basic and acidic residues" evidence="7">
    <location>
        <begin position="3128"/>
        <end position="3194"/>
    </location>
</feature>
<feature type="compositionally biased region" description="Acidic residues" evidence="7">
    <location>
        <begin position="1769"/>
        <end position="1779"/>
    </location>
</feature>
<feature type="compositionally biased region" description="Basic and acidic residues" evidence="7">
    <location>
        <begin position="509"/>
        <end position="531"/>
    </location>
</feature>
<feature type="compositionally biased region" description="Basic and acidic residues" evidence="7">
    <location>
        <begin position="1786"/>
        <end position="1796"/>
    </location>
</feature>
<feature type="region of interest" description="Disordered" evidence="7">
    <location>
        <begin position="4109"/>
        <end position="4149"/>
    </location>
</feature>
<feature type="compositionally biased region" description="Low complexity" evidence="7">
    <location>
        <begin position="3828"/>
        <end position="3845"/>
    </location>
</feature>
<feature type="compositionally biased region" description="Basic and acidic residues" evidence="7">
    <location>
        <begin position="105"/>
        <end position="115"/>
    </location>
</feature>
<evidence type="ECO:0000256" key="3">
    <source>
        <dbReference type="ARBA" id="ARBA00022771"/>
    </source>
</evidence>
<feature type="region of interest" description="Disordered" evidence="7">
    <location>
        <begin position="4462"/>
        <end position="4499"/>
    </location>
</feature>
<feature type="region of interest" description="Disordered" evidence="7">
    <location>
        <begin position="2206"/>
        <end position="2244"/>
    </location>
</feature>
<evidence type="ECO:0000256" key="6">
    <source>
        <dbReference type="SAM" id="Coils"/>
    </source>
</evidence>
<feature type="compositionally biased region" description="Polar residues" evidence="7">
    <location>
        <begin position="3714"/>
        <end position="3726"/>
    </location>
</feature>
<feature type="region of interest" description="Disordered" evidence="7">
    <location>
        <begin position="1897"/>
        <end position="1973"/>
    </location>
</feature>
<feature type="compositionally biased region" description="Basic and acidic residues" evidence="7">
    <location>
        <begin position="3605"/>
        <end position="3632"/>
    </location>
</feature>
<feature type="region of interest" description="Disordered" evidence="7">
    <location>
        <begin position="4052"/>
        <end position="4078"/>
    </location>
</feature>
<feature type="compositionally biased region" description="Basic and acidic residues" evidence="7">
    <location>
        <begin position="4865"/>
        <end position="4956"/>
    </location>
</feature>
<feature type="domain" description="C2H2-type" evidence="8">
    <location>
        <begin position="2918"/>
        <end position="2942"/>
    </location>
</feature>
<reference evidence="10" key="1">
    <citation type="submission" date="2025-08" db="UniProtKB">
        <authorList>
            <consortium name="RefSeq"/>
        </authorList>
    </citation>
    <scope>IDENTIFICATION</scope>
</reference>
<feature type="compositionally biased region" description="Basic residues" evidence="7">
    <location>
        <begin position="1133"/>
        <end position="1149"/>
    </location>
</feature>
<evidence type="ECO:0000256" key="5">
    <source>
        <dbReference type="PROSITE-ProRule" id="PRU00042"/>
    </source>
</evidence>
<organism evidence="9 10">
    <name type="scientific">Cephus cinctus</name>
    <name type="common">Wheat stem sawfly</name>
    <dbReference type="NCBI Taxonomy" id="211228"/>
    <lineage>
        <taxon>Eukaryota</taxon>
        <taxon>Metazoa</taxon>
        <taxon>Ecdysozoa</taxon>
        <taxon>Arthropoda</taxon>
        <taxon>Hexapoda</taxon>
        <taxon>Insecta</taxon>
        <taxon>Pterygota</taxon>
        <taxon>Neoptera</taxon>
        <taxon>Endopterygota</taxon>
        <taxon>Hymenoptera</taxon>
        <taxon>Cephoidea</taxon>
        <taxon>Cephidae</taxon>
        <taxon>Cephus</taxon>
    </lineage>
</organism>
<feature type="compositionally biased region" description="Acidic residues" evidence="7">
    <location>
        <begin position="2211"/>
        <end position="2225"/>
    </location>
</feature>
<keyword evidence="4" id="KW-0862">Zinc</keyword>
<feature type="compositionally biased region" description="Acidic residues" evidence="7">
    <location>
        <begin position="3861"/>
        <end position="3870"/>
    </location>
</feature>
<feature type="compositionally biased region" description="Basic residues" evidence="7">
    <location>
        <begin position="1273"/>
        <end position="1283"/>
    </location>
</feature>
<feature type="compositionally biased region" description="Basic and acidic residues" evidence="7">
    <location>
        <begin position="4118"/>
        <end position="4149"/>
    </location>
</feature>
<feature type="compositionally biased region" description="Basic and acidic residues" evidence="7">
    <location>
        <begin position="2826"/>
        <end position="2836"/>
    </location>
</feature>
<feature type="compositionally biased region" description="Acidic residues" evidence="7">
    <location>
        <begin position="4584"/>
        <end position="4595"/>
    </location>
</feature>
<feature type="compositionally biased region" description="Polar residues" evidence="7">
    <location>
        <begin position="2860"/>
        <end position="2870"/>
    </location>
</feature>
<feature type="compositionally biased region" description="Basic residues" evidence="7">
    <location>
        <begin position="940"/>
        <end position="957"/>
    </location>
</feature>
<feature type="compositionally biased region" description="Basic and acidic residues" evidence="7">
    <location>
        <begin position="5163"/>
        <end position="5173"/>
    </location>
</feature>
<feature type="region of interest" description="Disordered" evidence="7">
    <location>
        <begin position="2950"/>
        <end position="3001"/>
    </location>
</feature>
<feature type="region of interest" description="Disordered" evidence="7">
    <location>
        <begin position="1573"/>
        <end position="1796"/>
    </location>
</feature>
<feature type="region of interest" description="Disordered" evidence="7">
    <location>
        <begin position="1"/>
        <end position="128"/>
    </location>
</feature>
<dbReference type="GO" id="GO:0010468">
    <property type="term" value="P:regulation of gene expression"/>
    <property type="evidence" value="ECO:0007669"/>
    <property type="project" value="TreeGrafter"/>
</dbReference>
<evidence type="ECO:0000256" key="4">
    <source>
        <dbReference type="ARBA" id="ARBA00022833"/>
    </source>
</evidence>
<feature type="compositionally biased region" description="Pro residues" evidence="7">
    <location>
        <begin position="14"/>
        <end position="23"/>
    </location>
</feature>
<feature type="compositionally biased region" description="Basic and acidic residues" evidence="7">
    <location>
        <begin position="1440"/>
        <end position="1456"/>
    </location>
</feature>
<feature type="region of interest" description="Disordered" evidence="7">
    <location>
        <begin position="5113"/>
        <end position="5184"/>
    </location>
</feature>
<feature type="compositionally biased region" description="Basic and acidic residues" evidence="7">
    <location>
        <begin position="282"/>
        <end position="292"/>
    </location>
</feature>
<feature type="compositionally biased region" description="Polar residues" evidence="7">
    <location>
        <begin position="1952"/>
        <end position="1973"/>
    </location>
</feature>
<feature type="compositionally biased region" description="Basic and acidic residues" evidence="7">
    <location>
        <begin position="3086"/>
        <end position="3111"/>
    </location>
</feature>
<feature type="compositionally biased region" description="Polar residues" evidence="7">
    <location>
        <begin position="1230"/>
        <end position="1239"/>
    </location>
</feature>
<feature type="region of interest" description="Disordered" evidence="7">
    <location>
        <begin position="1092"/>
        <end position="1540"/>
    </location>
</feature>
<feature type="region of interest" description="Disordered" evidence="7">
    <location>
        <begin position="269"/>
        <end position="292"/>
    </location>
</feature>
<feature type="compositionally biased region" description="Basic and acidic residues" evidence="7">
    <location>
        <begin position="5059"/>
        <end position="5068"/>
    </location>
</feature>
<feature type="compositionally biased region" description="Polar residues" evidence="7">
    <location>
        <begin position="3846"/>
        <end position="3856"/>
    </location>
</feature>
<feature type="compositionally biased region" description="Basic and acidic residues" evidence="7">
    <location>
        <begin position="1674"/>
        <end position="1693"/>
    </location>
</feature>
<feature type="compositionally biased region" description="Basic and acidic residues" evidence="7">
    <location>
        <begin position="3727"/>
        <end position="3736"/>
    </location>
</feature>
<feature type="region of interest" description="Disordered" evidence="7">
    <location>
        <begin position="2143"/>
        <end position="2182"/>
    </location>
</feature>
<feature type="compositionally biased region" description="Polar residues" evidence="7">
    <location>
        <begin position="3423"/>
        <end position="3441"/>
    </location>
</feature>
<dbReference type="PANTHER" id="PTHR24403:SF67">
    <property type="entry name" value="FI01116P-RELATED"/>
    <property type="match status" value="1"/>
</dbReference>
<feature type="region of interest" description="Disordered" evidence="7">
    <location>
        <begin position="141"/>
        <end position="193"/>
    </location>
</feature>
<feature type="compositionally biased region" description="Basic and acidic residues" evidence="7">
    <location>
        <begin position="1634"/>
        <end position="1652"/>
    </location>
</feature>
<feature type="region of interest" description="Disordered" evidence="7">
    <location>
        <begin position="2826"/>
        <end position="2892"/>
    </location>
</feature>
<feature type="compositionally biased region" description="Basic and acidic residues" evidence="7">
    <location>
        <begin position="4608"/>
        <end position="4643"/>
    </location>
</feature>
<feature type="region of interest" description="Disordered" evidence="7">
    <location>
        <begin position="3304"/>
        <end position="3504"/>
    </location>
</feature>
<feature type="coiled-coil region" evidence="6">
    <location>
        <begin position="4810"/>
        <end position="4837"/>
    </location>
</feature>
<feature type="region of interest" description="Disordered" evidence="7">
    <location>
        <begin position="505"/>
        <end position="532"/>
    </location>
</feature>
<feature type="compositionally biased region" description="Basic and acidic residues" evidence="7">
    <location>
        <begin position="3678"/>
        <end position="3709"/>
    </location>
</feature>
<feature type="compositionally biased region" description="Low complexity" evidence="7">
    <location>
        <begin position="3633"/>
        <end position="3647"/>
    </location>
</feature>
<feature type="region of interest" description="Disordered" evidence="7">
    <location>
        <begin position="4732"/>
        <end position="4807"/>
    </location>
</feature>
<feature type="region of interest" description="Disordered" evidence="7">
    <location>
        <begin position="1820"/>
        <end position="1840"/>
    </location>
</feature>
<feature type="compositionally biased region" description="Acidic residues" evidence="7">
    <location>
        <begin position="1095"/>
        <end position="1115"/>
    </location>
</feature>
<feature type="compositionally biased region" description="Polar residues" evidence="7">
    <location>
        <begin position="2570"/>
        <end position="2586"/>
    </location>
</feature>
<evidence type="ECO:0000313" key="10">
    <source>
        <dbReference type="RefSeq" id="XP_015600247.1"/>
    </source>
</evidence>
<feature type="compositionally biased region" description="Basic and acidic residues" evidence="7">
    <location>
        <begin position="4776"/>
        <end position="4801"/>
    </location>
</feature>
<feature type="region of interest" description="Disordered" evidence="7">
    <location>
        <begin position="3825"/>
        <end position="3873"/>
    </location>
</feature>
<feature type="compositionally biased region" description="Polar residues" evidence="7">
    <location>
        <begin position="1179"/>
        <end position="1205"/>
    </location>
</feature>
<feature type="compositionally biased region" description="Basic and acidic residues" evidence="7">
    <location>
        <begin position="150"/>
        <end position="182"/>
    </location>
</feature>
<feature type="compositionally biased region" description="Acidic residues" evidence="7">
    <location>
        <begin position="1343"/>
        <end position="1353"/>
    </location>
</feature>
<dbReference type="KEGG" id="ccin:107270087"/>
<feature type="compositionally biased region" description="Acidic residues" evidence="7">
    <location>
        <begin position="3491"/>
        <end position="3502"/>
    </location>
</feature>
<feature type="compositionally biased region" description="Basic residues" evidence="7">
    <location>
        <begin position="5016"/>
        <end position="5029"/>
    </location>
</feature>
<feature type="region of interest" description="Disordered" evidence="7">
    <location>
        <begin position="3578"/>
        <end position="3811"/>
    </location>
</feature>
<dbReference type="PROSITE" id="PS00028">
    <property type="entry name" value="ZINC_FINGER_C2H2_1"/>
    <property type="match status" value="3"/>
</dbReference>
<feature type="compositionally biased region" description="Basic and acidic residues" evidence="7">
    <location>
        <begin position="2656"/>
        <end position="2680"/>
    </location>
</feature>
<feature type="region of interest" description="Disordered" evidence="7">
    <location>
        <begin position="2498"/>
        <end position="2631"/>
    </location>
</feature>
<feature type="compositionally biased region" description="Basic residues" evidence="7">
    <location>
        <begin position="2688"/>
        <end position="2697"/>
    </location>
</feature>
<evidence type="ECO:0000313" key="9">
    <source>
        <dbReference type="Proteomes" id="UP000694920"/>
    </source>
</evidence>
<accession>A0AAJ7C2Z8</accession>
<name>A0AAJ7C2Z8_CEPCN</name>
<feature type="compositionally biased region" description="Acidic residues" evidence="7">
    <location>
        <begin position="5115"/>
        <end position="5133"/>
    </location>
</feature>
<feature type="compositionally biased region" description="Basic residues" evidence="7">
    <location>
        <begin position="1387"/>
        <end position="1396"/>
    </location>
</feature>
<feature type="compositionally biased region" description="Basic and acidic residues" evidence="7">
    <location>
        <begin position="4978"/>
        <end position="4996"/>
    </location>
</feature>
<feature type="compositionally biased region" description="Low complexity" evidence="7">
    <location>
        <begin position="3336"/>
        <end position="3347"/>
    </location>
</feature>
<protein>
    <submittedName>
        <fullName evidence="10">Uncharacterized protein LOC107270087 isoform X1</fullName>
    </submittedName>
</protein>
<keyword evidence="2" id="KW-0677">Repeat</keyword>
<dbReference type="Proteomes" id="UP000694920">
    <property type="component" value="Unplaced"/>
</dbReference>
<dbReference type="Gene3D" id="3.30.160.60">
    <property type="entry name" value="Classic Zinc Finger"/>
    <property type="match status" value="1"/>
</dbReference>
<feature type="compositionally biased region" description="Basic residues" evidence="7">
    <location>
        <begin position="3472"/>
        <end position="3482"/>
    </location>
</feature>
<feature type="compositionally biased region" description="Polar residues" evidence="7">
    <location>
        <begin position="1465"/>
        <end position="1477"/>
    </location>
</feature>
<feature type="compositionally biased region" description="Basic and acidic residues" evidence="7">
    <location>
        <begin position="1"/>
        <end position="13"/>
    </location>
</feature>
<gene>
    <name evidence="10" type="primary">LOC107270087</name>
</gene>
<feature type="compositionally biased region" description="Polar residues" evidence="7">
    <location>
        <begin position="3115"/>
        <end position="3124"/>
    </location>
</feature>
<keyword evidence="3 5" id="KW-0863">Zinc-finger</keyword>
<evidence type="ECO:0000256" key="7">
    <source>
        <dbReference type="SAM" id="MobiDB-lite"/>
    </source>
</evidence>
<feature type="region of interest" description="Disordered" evidence="7">
    <location>
        <begin position="2270"/>
        <end position="2363"/>
    </location>
</feature>
<feature type="region of interest" description="Disordered" evidence="7">
    <location>
        <begin position="3073"/>
        <end position="3200"/>
    </location>
</feature>
<dbReference type="PROSITE" id="PS50157">
    <property type="entry name" value="ZINC_FINGER_C2H2_2"/>
    <property type="match status" value="1"/>
</dbReference>
<dbReference type="SMART" id="SM00355">
    <property type="entry name" value="ZnF_C2H2"/>
    <property type="match status" value="6"/>
</dbReference>
<feature type="compositionally biased region" description="Polar residues" evidence="7">
    <location>
        <begin position="4743"/>
        <end position="4756"/>
    </location>
</feature>
<feature type="region of interest" description="Disordered" evidence="7">
    <location>
        <begin position="4537"/>
        <end position="4698"/>
    </location>
</feature>
<feature type="compositionally biased region" description="Polar residues" evidence="7">
    <location>
        <begin position="2620"/>
        <end position="2631"/>
    </location>
</feature>
<feature type="compositionally biased region" description="Basic and acidic residues" evidence="7">
    <location>
        <begin position="3774"/>
        <end position="3786"/>
    </location>
</feature>
<keyword evidence="6" id="KW-0175">Coiled coil</keyword>
<evidence type="ECO:0000256" key="2">
    <source>
        <dbReference type="ARBA" id="ARBA00022737"/>
    </source>
</evidence>
<dbReference type="GO" id="GO:0008270">
    <property type="term" value="F:zinc ion binding"/>
    <property type="evidence" value="ECO:0007669"/>
    <property type="project" value="UniProtKB-KW"/>
</dbReference>
<dbReference type="GeneID" id="107270087"/>
<feature type="compositionally biased region" description="Basic and acidic residues" evidence="7">
    <location>
        <begin position="3305"/>
        <end position="3319"/>
    </location>
</feature>
<feature type="region of interest" description="Disordered" evidence="7">
    <location>
        <begin position="4849"/>
        <end position="5089"/>
    </location>
</feature>
<feature type="compositionally biased region" description="Basic and acidic residues" evidence="7">
    <location>
        <begin position="3404"/>
        <end position="3416"/>
    </location>
</feature>
<proteinExistence type="predicted"/>
<dbReference type="PANTHER" id="PTHR24403">
    <property type="entry name" value="ZINC FINGER PROTEIN"/>
    <property type="match status" value="1"/>
</dbReference>
<feature type="compositionally biased region" description="Basic and acidic residues" evidence="7">
    <location>
        <begin position="2143"/>
        <end position="2157"/>
    </location>
</feature>
<feature type="compositionally biased region" description="Acidic residues" evidence="7">
    <location>
        <begin position="3737"/>
        <end position="3752"/>
    </location>
</feature>
<feature type="compositionally biased region" description="Basic and acidic residues" evidence="7">
    <location>
        <begin position="1150"/>
        <end position="1168"/>
    </location>
</feature>
<feature type="compositionally biased region" description="Basic and acidic residues" evidence="7">
    <location>
        <begin position="1397"/>
        <end position="1409"/>
    </location>
</feature>
<feature type="compositionally biased region" description="Polar residues" evidence="7">
    <location>
        <begin position="3578"/>
        <end position="3604"/>
    </location>
</feature>
<feature type="compositionally biased region" description="Basic residues" evidence="7">
    <location>
        <begin position="1427"/>
        <end position="1439"/>
    </location>
</feature>
<feature type="region of interest" description="Disordered" evidence="7">
    <location>
        <begin position="629"/>
        <end position="652"/>
    </location>
</feature>
<feature type="region of interest" description="Disordered" evidence="7">
    <location>
        <begin position="3248"/>
        <end position="3267"/>
    </location>
</feature>
<feature type="compositionally biased region" description="Polar residues" evidence="7">
    <location>
        <begin position="1897"/>
        <end position="1907"/>
    </location>
</feature>
<feature type="compositionally biased region" description="Polar residues" evidence="7">
    <location>
        <begin position="1710"/>
        <end position="1719"/>
    </location>
</feature>
<sequence length="5184" mass="584918">MRERTPSADDTPKRAPPAPPREAPPVDVAGSQTSTGASVRPFLQSRMVASSHSLEELGVTHPASASSERQQQEKHGQPSIACKSAQTAQDKRSRLSSVINNLRKKVPENRTSDTRSEEDDRNSVERNLETLEKYVMTVLNGVIKDEEENRIEGHDRTKDPLEKGSSQDESRDVRKDDSKTDMTFEPSEPCESQMEAAVPMVHDLDQADKDVKKIQKDDPGDLVVCENPKDSQEATLLAEDTLSKDEVVDHLEKIVSGTKSPAVAEASNSMGNLEDMGPIEITDDHPKEERGPEGFELRTICRDLLNDLLNDINQLIDDNASEDADDNESLDSVCEDSFIGSEHSESSRTSLHCSLPLEKVASVLQNCQSDQSASLKSPSFTAKPPSPTVRHLCLYCDRKFLSISLRQRHTERVHQLGGGRRSERNFRKPSQNCQYCSDRCADSLDGLFQHMVGSHGDKYHACLQCNTRYLTRDALTTHMSDVHGSITERILQIDKIKEFLSCKETTNQHPRDKSAEIKEPIAAKDEPEAKSDNNSIKQIGITIPSVANAGKDNLSNPGSPEFDSSFYSSLSCNIRENLLHHIDGKLQASAAGPATPEAKQSLYEHSVNQIQFPIDISLTAATPVYSKEYPSEDYENSSEYAQKPGKTRTHPRRVSFEKYNFPRKYDGREQWTCSIKDLSKFDISTQLSLRKKQQLIKERLTINRLNQISLMNPSKTEVGQTDLATAQSSQVDGNSTSDDGIGADQIARSKIDKTHSINGDEQIDQLKSECSAKCSTVPYTGSSVSSSTSKPTEFSLEFGNFMRLKKWEDNAAESNKSQDIVYAELTGEWSRPRIYICGACATRHVTLREMEDHKASSHPNVWCSHFEFSGDQRELYKHLFLPGRSVATVKARNAFLSEKVCTKCAKNCNTLPELHRHMLECGGDQAWLQGLFGNGKKKCKWRPFGSRSRRRRQRGMKRNIQNSQAPRVNMPKERPPSGPRVRPSDRESIQKMLANLPPKRASRKVLQDTMTRSQGTLRNSRLLRKRPKLLLDKHKVQTRSRPRLTVENSSASALSRNKAALKNKLLKNAKSFQRNRCRVDNIAAAIESVVKDYSSGEEENDDEDVEEEADDEDEVLVNTAREKSGPRSQARQSRSRVRGVRVLSKKRNVRTKEIMRNVENSKTRETRVKSRLGGKSVANGRTSVSGESASVSGTGTPAKTNSKSVKASGKSDKSLENKLVTVDNVEGGQNVRNESLTSTSRRKKSVDPTASLNASIKAKSQLRTHDGKFARNPNKKSVNHVKKARDTSTNQIIMRPRRNAAGKLLTRSQLKAAGGAKRTSRRTTRLSSDSDKMPTLEPVADPESTEEDAEESGNELPILTPAASVPDERNLAPSRSSVSSRSDSGKKGVRYQSKHRKEMDSDEVIRKNVADLAVTKSKPQRRDGGRKSGRGRWKKRIPMIRKDSKDIDLKEVSKGEDNEDDMSLTDCSSEGTRQVGTRNRKNLTVGKPITEHEYLLERRRSSKESKTNDRSLEVPKRNVRDEIRVPRTRQDRRTESPDNSIRLLDVSPEVRRLLDPAVKEDLLAKLGLNSKDMQTKRSLRTGQKSRMTPTRIKGQKNSVPDESVIDSDSEKSSDPTKTAQRKTEKFQVLRKSPRNMDRKTPGIDRETPKPDVPEENESLEVATKDQNSLAFVKDTSERVSDEDQEVLRTKLNDSDDLSSMTKSALKLDEQLNSDTIQETKLQKCLPDRTEVPNPKSPKRSSSLGKRRGRIKSTALESDDLTDNSMTQEDSLEADAEDDQSTSSLINDEHQETDSKDVNVVESLKLVTADLVNISLEHLQQESSNSNVDSGKENSSETPVNIPKVKTVRPKKTKGARRDRVVKRTLSNVIGILTEGVNIPVEAQQSVVLTVQTSLDSNNPEAVQSSDEQANERNVVPGGPLNPDRGDKTNGNSDIGLDVTAGSGASSASSASETVTNIENEVKQESVSSSGVNSETDISLSVQFTSASSLDPQDNVDPHKDKVEETSTDHPANDIILDLSRRKPKGKGSFLEKIVSKIAKQKDVLLEGEVGSLLDSAADELTSILDEVGPALTEISNANVHEFDFDKNEEGHEDISTVTMCTDQDVAEKEFSENECLISSVDNCEVASSTSFIMDVTMKEDIAKDDTKESKEEDLLEKAKRKSKKRSLEINSPTKNKRKSVEEEVEEEFNEEEELCLADIMKLIQKPKESENMMEDAEGNQDGDDYTNEKVRPGKRKALEDDEEEEIVVENAATNNLPINIIEMNSSLSEYEAVEETKKSRNRKSSRRKSLTEEQQPVLVPEETEDPKVDIEKKSGKSDEEIQGLSPSKISGKRKSITDEDIKSDSENIEEPMTSCDSSTKRLSKRRSVLGDSVGVGTEGEKLKGESQKLLYDKIVEYESKISAENIFKMVEPSKSKDNEMSLDINVMETIDVPDGQISSLTCLLESSKFISQSLDEQKNVSVEWEERKNSQDNFDIGDLENTKILELQSTLLNFEKSTKRNSKRKSLADEHLELPDSPGENKILESPKKPFGDSPEDAKVTEEFNSPLKKKIFNRKSEADDTPQEDVSIPSCTLKTQKQSELTTGSLEPFKVPEVSEVLQHTKKRSSKRKTVTDVHLNFSEDQPPSESRYSPLTVSHVAVENSNNQEEMEIVKNLNDKEQSMKITEKDNEDILKEPEVFKLPDVTSSNRRRSFKRKNAGCNPSESPEDLSHQDQSPVRVADQTDNPHSSEAGYSMRKRSSKRKYLIDDLEDFPDDIYTDNPRMDINSIDAEKNSCFERRQTPKRKAKKNIPLIDEHLDLCDDLDIPDDLRSEEIYQEQTIRTVKVDNSNKSEKLNNSEDSLNSNTEKSSSEVVDDDNESCPVSSESNTEIPDTEDPTKEEFQTPKKRGSGNFAIVHTKSGEILIVEKKKKLTKEAPKFFCDVCATSFTRKSSLKKHNLSQSHLVQMGMAGKDQDKDNVDLNDDDSVNTSGFPGDSLDENDSSKSSDAEMATENSNDEEELNELDKISDKFTRDILTSLESQDLGDPPKISLTPQMSEEEALEEELLDEEICKITENMSHDEYVLTDHISPVLPEASSTPVTVSLKKAQDKTKKSKKDQEKKRNLAKEHLDLDSPTPINHSNISPGSFKDIEFIKKMPDDKIVESDTSQDKSTLEPSEIKFSKKETQNLEKHDSTKNHMESSLKKLDEEKSEEYTKGSIKIQETLRKGTKISDFKNIELHSDEKLEQKSKTNFSDVSLSIFSESNLKIQQEKEGSFQESPADDSTFEDPMKKCASVFQDSRKIVEQEGSSSSSFADKPLAEFLTKNVEKSDRRSSRKGTESELNFSNIAVKLRAQETSTTGTLTGTTLEMNNSFATEFDSDEMSMDTSMSVDIQKLLNDPELETDDKQITSQDNVEMKLATNPRDSSKSDCSHEKSFNSKRTKSNITTPCSTDADTSDNDSYIGNKKSRSQENKANGRKASKIQKTLRESNRKNRMVKTKSRRQYSSILTEDSSDSDEVDEDRIESRNKNKIVKSVFGRVFAGEKVDKVKEVLDDWDSRSELEDFQDKGSDIVCAGDENENANENATVAFILTPEVESKITSSGNRVNKARSCTVSDMDSASGKRSSLENNKRNRSRNARERRDSSLSEDRSRNNSSSRAAAKSRLSSDNQKRQEVQSNLSISSADVVLPSSRCRQSKKRAEERISRAFEEESTEFRRSSDCERSGRSRDLSYGLRNQTKLSSTPSKESMDSRSVRDEEQDSLDLLESSDPETEVTLKSVAKGRISSMKKTKKKDNKDWEDFTEEKQQVASTPLEKILGRKNLNSDSEDNITKPFQKAVELKSRDFIVRSPRSPRSPAQSSLAPSSIRNRSPTPDRNSQSSQEEDHEDEEDITRCRISPLFVLTSPETSMDSASNCNEIPVNQEVSISRKRSTSEFSGDKVVIRSPLSNNENTPEVVTIAPTDAVEDNALDVPQETLPQKSRQGKVLNFDEELFVECCSRLKATTENELRGAKKIKLDHSDGFHKKEDPSAFRSSRDRWRDVESQNSLGSLLESVNQLLGEEIYNTREKEYTKRARTLRSENSSRSVSPDAEISRPDNLGYEDSLDVAFEHNNKLRDKIQQRMRESEDLIASTFGQRNSESELPRKRAEEQDHEDGGTYGNTEERRDVSNLITKEEYLRERCDDRAESANLNDQNVKDIPLDSSGFKNKMNSALGGLLDKALSNLLHSNGKHDHNGSTPMKVLAELACARAPTSTSAESLQDTRKLSYNARGSVLDPPLNALKDPLVKKIRNPIKELFERKKEINERKYNEKSKAEAALKELNAQRQRKTKKTRRRQEFPLVRKGPHGGLVERKKRRDIFSKKDHSIGDEKIKDVYDFDEEESQMETGFGNVMPYRSKIEKSYEISCLRTKDVDVAGLMSKAIDETLENGVEGDVLGRRLESMIDKKFKEMEKFAPKTKGALKSFQADVKQDVTGPMDDYVERNKQRQKKSNEQTVKQMKIRKKNKSPKKKSRNAWYENDSSDEFRTAAKAADVGVGITKSQRTCSKGKQNLFAELSTSSESEYEENDMDYETKKRQIGRTAKKIVEDPVENADEQFDENKALIDTEENNETEAADLDQNRCDFSMASEKMRTDSETKKSESEMSEHPLVIDERKESDEQRNSDDDVDTPYDGSFELDDLYREDSSVSESDNEQPNKLEQNDQGNQSEKDLAFQDKSNSETICENKYLKENELIPLEEALDLLDRSEDLKTISEKPSEKMIMDSQLQETKSGTNLLEETSEPIEESQMNENDEEEEVEHHEEELIDLPEKLSTNEKPEKESENLPLHVFLSRKVQESKKRKQQQLRKLQEEQERILMDFQPTRRQRKCAIGKQGLLAEISSSDEESYSRETYRKFTEKSEQDRSRKPKRESKEKRKERYMEKKHEQMIAKEQKAIEEEILREVEKKKETFPKDNLDSDKDTSCRDESLNRKDQEEYKQSQTTKSKINHRKRQIKQKQKRPNEESQDNDQKDPVEHFGELNTNCDKVNAEIDFDYTKQKKQTRSPAKSRKTTKSDGKPANGSRKSRNSNSDRSKNRSISAHSKDPKDRRPSSAKWGSDDEELRTTKSWNKVEEGVGVAIGRRKRAAANQLYYWSSSSDEEEPIETAPTVEEEDDRQEQHGWIVGDSHKRMITMLAMEKQLKEKRRRSEDEFESGKAKNKKHRNSTS</sequence>
<dbReference type="RefSeq" id="XP_015600247.1">
    <property type="nucleotide sequence ID" value="XM_015744761.2"/>
</dbReference>
<feature type="compositionally biased region" description="Basic and acidic residues" evidence="7">
    <location>
        <begin position="2335"/>
        <end position="2345"/>
    </location>
</feature>
<keyword evidence="9" id="KW-1185">Reference proteome</keyword>
<dbReference type="GO" id="GO:0005634">
    <property type="term" value="C:nucleus"/>
    <property type="evidence" value="ECO:0007669"/>
    <property type="project" value="TreeGrafter"/>
</dbReference>
<feature type="region of interest" description="Disordered" evidence="7">
    <location>
        <begin position="940"/>
        <end position="986"/>
    </location>
</feature>
<feature type="compositionally biased region" description="Basic residues" evidence="7">
    <location>
        <begin position="5174"/>
        <end position="5184"/>
    </location>
</feature>
<evidence type="ECO:0000256" key="1">
    <source>
        <dbReference type="ARBA" id="ARBA00022723"/>
    </source>
</evidence>
<feature type="region of interest" description="Disordered" evidence="7">
    <location>
        <begin position="1985"/>
        <end position="2014"/>
    </location>
</feature>
<dbReference type="InterPro" id="IPR050688">
    <property type="entry name" value="Zinc_finger/UBP_domain"/>
</dbReference>
<evidence type="ECO:0000259" key="8">
    <source>
        <dbReference type="PROSITE" id="PS50157"/>
    </source>
</evidence>
<feature type="compositionally biased region" description="Basic and acidic residues" evidence="7">
    <location>
        <begin position="2305"/>
        <end position="2319"/>
    </location>
</feature>
<feature type="compositionally biased region" description="Basic and acidic residues" evidence="7">
    <location>
        <begin position="2522"/>
        <end position="2542"/>
    </location>
</feature>
<feature type="compositionally biased region" description="Low complexity" evidence="7">
    <location>
        <begin position="1940"/>
        <end position="1951"/>
    </location>
</feature>
<feature type="compositionally biased region" description="Acidic residues" evidence="7">
    <location>
        <begin position="4567"/>
        <end position="4576"/>
    </location>
</feature>
<feature type="coiled-coil region" evidence="6">
    <location>
        <begin position="4284"/>
        <end position="4311"/>
    </location>
</feature>